<dbReference type="HOGENOM" id="CLU_3289925_0_0_9"/>
<name>E2ZNF7_9FIRM</name>
<dbReference type="AlphaFoldDB" id="E2ZNF7"/>
<accession>E2ZNF7</accession>
<protein>
    <submittedName>
        <fullName evidence="1">Uncharacterized protein</fullName>
    </submittedName>
</protein>
<evidence type="ECO:0000313" key="2">
    <source>
        <dbReference type="Proteomes" id="UP000006028"/>
    </source>
</evidence>
<dbReference type="Proteomes" id="UP000006028">
    <property type="component" value="Unassembled WGS sequence"/>
</dbReference>
<gene>
    <name evidence="1" type="ORF">HMPREF9436_03315</name>
</gene>
<evidence type="ECO:0000313" key="1">
    <source>
        <dbReference type="EMBL" id="EFQ05290.1"/>
    </source>
</evidence>
<reference evidence="1 2" key="1">
    <citation type="submission" date="2010-08" db="EMBL/GenBank/DDBJ databases">
        <authorList>
            <person name="Weinstock G."/>
            <person name="Sodergren E."/>
            <person name="Clifton S."/>
            <person name="Fulton L."/>
            <person name="Fulton B."/>
            <person name="Courtney L."/>
            <person name="Fronick C."/>
            <person name="Harrison M."/>
            <person name="Strong C."/>
            <person name="Farmer C."/>
            <person name="Delahaunty K."/>
            <person name="Markovic C."/>
            <person name="Hall O."/>
            <person name="Minx P."/>
            <person name="Tomlinson C."/>
            <person name="Mitreva M."/>
            <person name="Hou S."/>
            <person name="Chen J."/>
            <person name="Wollam A."/>
            <person name="Pepin K.H."/>
            <person name="Johnson M."/>
            <person name="Bhonagiri V."/>
            <person name="Zhang X."/>
            <person name="Suruliraj S."/>
            <person name="Warren W."/>
            <person name="Chinwalla A."/>
            <person name="Mardis E.R."/>
            <person name="Wilson R.K."/>
        </authorList>
    </citation>
    <scope>NUCLEOTIDE SEQUENCE [LARGE SCALE GENOMIC DNA]</scope>
    <source>
        <strain evidence="1 2">KLE1255</strain>
    </source>
</reference>
<sequence length="40" mass="4677">MHYKVYEILLIIAYKNLKSHRKCFYCKSVLKTAGQNAENG</sequence>
<dbReference type="EMBL" id="AECU01000245">
    <property type="protein sequence ID" value="EFQ05290.1"/>
    <property type="molecule type" value="Genomic_DNA"/>
</dbReference>
<dbReference type="BioCyc" id="FCF748224-HMP:GTSS-1568-MONOMER"/>
<organism evidence="1 2">
    <name type="scientific">Faecalibacterium cf. prausnitzii KLE1255</name>
    <dbReference type="NCBI Taxonomy" id="748224"/>
    <lineage>
        <taxon>Bacteria</taxon>
        <taxon>Bacillati</taxon>
        <taxon>Bacillota</taxon>
        <taxon>Clostridia</taxon>
        <taxon>Eubacteriales</taxon>
        <taxon>Oscillospiraceae</taxon>
        <taxon>Faecalibacterium</taxon>
    </lineage>
</organism>
<comment type="caution">
    <text evidence="1">The sequence shown here is derived from an EMBL/GenBank/DDBJ whole genome shotgun (WGS) entry which is preliminary data.</text>
</comment>
<proteinExistence type="predicted"/>